<keyword evidence="2 3" id="KW-0238">DNA-binding</keyword>
<dbReference type="PROSITE" id="PS51755">
    <property type="entry name" value="OMPR_PHOB"/>
    <property type="match status" value="1"/>
</dbReference>
<dbReference type="InterPro" id="IPR058852">
    <property type="entry name" value="HTH_77"/>
</dbReference>
<dbReference type="InterPro" id="IPR049945">
    <property type="entry name" value="AAA_22"/>
</dbReference>
<protein>
    <submittedName>
        <fullName evidence="6">AfsR/SARP family transcriptional regulator</fullName>
    </submittedName>
</protein>
<dbReference type="InterPro" id="IPR027417">
    <property type="entry name" value="P-loop_NTPase"/>
</dbReference>
<dbReference type="InterPro" id="IPR005158">
    <property type="entry name" value="BTAD"/>
</dbReference>
<reference evidence="6 7" key="1">
    <citation type="submission" date="2020-02" db="EMBL/GenBank/DDBJ databases">
        <title>Geodermatophilus sabuli CPCC 205279 I12A-02694.</title>
        <authorList>
            <person name="Jiang Z."/>
        </authorList>
    </citation>
    <scope>NUCLEOTIDE SEQUENCE [LARGE SCALE GENOMIC DNA]</scope>
    <source>
        <strain evidence="6 7">I12A-02694</strain>
    </source>
</reference>
<dbReference type="RefSeq" id="WP_163483407.1">
    <property type="nucleotide sequence ID" value="NZ_JAAGWF010000023.1"/>
</dbReference>
<dbReference type="InterPro" id="IPR016032">
    <property type="entry name" value="Sig_transdc_resp-reg_C-effctor"/>
</dbReference>
<evidence type="ECO:0000256" key="2">
    <source>
        <dbReference type="ARBA" id="ARBA00023125"/>
    </source>
</evidence>
<dbReference type="Proteomes" id="UP000470246">
    <property type="component" value="Unassembled WGS sequence"/>
</dbReference>
<dbReference type="SMART" id="SM01043">
    <property type="entry name" value="BTAD"/>
    <property type="match status" value="1"/>
</dbReference>
<dbReference type="GO" id="GO:0003677">
    <property type="term" value="F:DNA binding"/>
    <property type="evidence" value="ECO:0007669"/>
    <property type="project" value="UniProtKB-UniRule"/>
</dbReference>
<dbReference type="GO" id="GO:0006355">
    <property type="term" value="P:regulation of DNA-templated transcription"/>
    <property type="evidence" value="ECO:0007669"/>
    <property type="project" value="InterPro"/>
</dbReference>
<dbReference type="SUPFAM" id="SSF52540">
    <property type="entry name" value="P-loop containing nucleoside triphosphate hydrolases"/>
    <property type="match status" value="1"/>
</dbReference>
<organism evidence="6 7">
    <name type="scientific">Geodermatophilus sabuli</name>
    <dbReference type="NCBI Taxonomy" id="1564158"/>
    <lineage>
        <taxon>Bacteria</taxon>
        <taxon>Bacillati</taxon>
        <taxon>Actinomycetota</taxon>
        <taxon>Actinomycetes</taxon>
        <taxon>Geodermatophilales</taxon>
        <taxon>Geodermatophilaceae</taxon>
        <taxon>Geodermatophilus</taxon>
    </lineage>
</organism>
<dbReference type="GO" id="GO:0000160">
    <property type="term" value="P:phosphorelay signal transduction system"/>
    <property type="evidence" value="ECO:0007669"/>
    <property type="project" value="InterPro"/>
</dbReference>
<dbReference type="EMBL" id="JAAGWF010000023">
    <property type="protein sequence ID" value="NEK60034.1"/>
    <property type="molecule type" value="Genomic_DNA"/>
</dbReference>
<dbReference type="Gene3D" id="1.25.40.10">
    <property type="entry name" value="Tetratricopeptide repeat domain"/>
    <property type="match status" value="1"/>
</dbReference>
<gene>
    <name evidence="6" type="ORF">GCU56_19445</name>
</gene>
<dbReference type="PANTHER" id="PTHR47691:SF3">
    <property type="entry name" value="HTH-TYPE TRANSCRIPTIONAL REGULATOR RV0890C-RELATED"/>
    <property type="match status" value="1"/>
</dbReference>
<dbReference type="CDD" id="cd15831">
    <property type="entry name" value="BTAD"/>
    <property type="match status" value="1"/>
</dbReference>
<accession>A0A7K3W751</accession>
<dbReference type="Pfam" id="PF13401">
    <property type="entry name" value="AAA_22"/>
    <property type="match status" value="1"/>
</dbReference>
<feature type="DNA-binding region" description="OmpR/PhoB-type" evidence="3">
    <location>
        <begin position="1"/>
        <end position="99"/>
    </location>
</feature>
<dbReference type="InterPro" id="IPR011990">
    <property type="entry name" value="TPR-like_helical_dom_sf"/>
</dbReference>
<name>A0A7K3W751_9ACTN</name>
<dbReference type="Gene3D" id="1.10.10.10">
    <property type="entry name" value="Winged helix-like DNA-binding domain superfamily/Winged helix DNA-binding domain"/>
    <property type="match status" value="1"/>
</dbReference>
<evidence type="ECO:0000313" key="7">
    <source>
        <dbReference type="Proteomes" id="UP000470246"/>
    </source>
</evidence>
<evidence type="ECO:0000256" key="3">
    <source>
        <dbReference type="PROSITE-ProRule" id="PRU01091"/>
    </source>
</evidence>
<evidence type="ECO:0000313" key="6">
    <source>
        <dbReference type="EMBL" id="NEK60034.1"/>
    </source>
</evidence>
<sequence length="951" mass="99490">MANLRLSVLGPLTATLDGRPVDLGGPRQRAVLAALVAAGPRMVGTEELLTDAWPAGTAPNVGTLHHYVSQLRAALEPGRASGASPEVLVRRGPGYALVVPPEAVDAVRFARLAARGADALATGRAGEAVELLSTALDLWRGPAYADVDTEGLAPVAVRLTEQRLAATEDLLDALLRTGRAADAVGRAREHTAEHPLRERGWELLALALYRSGRQADALAALGTVRRVLAEELGLDPGPGLAAVEAAVRAHDPALDPAVEPRPDPGAAPPTAPPVGTALPVPLTDLVGRDGELASVDAALEQARLVTLTGPGGVGKTRLALAVASRWAGRGHGVVLAELDALDDATLLPATVASALGIPGVPDARRLADVVGDRRVLLVLDNCEHLVDAVADLLTTLLARTAGVRVLATSRESLDVAGETVREIGPLDPAGHAVELFVQRVRAVLPDWAPDDPEQRAVRAVCAGLDGLPLAVELAAARMRVLSAEQLAEGLADRFALLGEAPRGAPRSQQGLEQTVDWSYRTLDPRERELFRRLAVFAGSFDLTAAAAVASPSAGWAATGPAPTVPLLAGLVRRSLLSVRPGPGDRRYRMLETLRAFALERSSETEREEVRTLHRRHVIRRAQAAERLVRGPDSAAALAGLRRDTPEHRTALASAIAAGDDDALLDLTAALSWHWYRSGDLVEGRRALERAAATVERPDPRSQVRRARALVGLGGLQYLAGEPGAAAAVLGAAAEHADRGGDAAVRATATAWRAHMLSFTAPAADALALAEDAVVQARAVGEGWIEAEALMILGMALRTTGSERDPRPVLAAAVDTAERAGYAWGAVSSTWALMKAAVDADDLTGALAAAARMREPLTADSDVTSWLVLVHTTAAVLARTGRVVEAATLAGAVAEHGGRIGFDPARMDPVDGPREAAAVRNGLPRNEHRRATAAGRELGREQVDALLRELLG</sequence>
<dbReference type="InterPro" id="IPR001867">
    <property type="entry name" value="OmpR/PhoB-type_DNA-bd"/>
</dbReference>
<feature type="region of interest" description="Disordered" evidence="4">
    <location>
        <begin position="254"/>
        <end position="276"/>
    </location>
</feature>
<dbReference type="SUPFAM" id="SSF46894">
    <property type="entry name" value="C-terminal effector domain of the bipartite response regulators"/>
    <property type="match status" value="1"/>
</dbReference>
<keyword evidence="7" id="KW-1185">Reference proteome</keyword>
<evidence type="ECO:0000256" key="4">
    <source>
        <dbReference type="SAM" id="MobiDB-lite"/>
    </source>
</evidence>
<dbReference type="PANTHER" id="PTHR47691">
    <property type="entry name" value="REGULATOR-RELATED"/>
    <property type="match status" value="1"/>
</dbReference>
<feature type="domain" description="OmpR/PhoB-type" evidence="5">
    <location>
        <begin position="1"/>
        <end position="99"/>
    </location>
</feature>
<dbReference type="Gene3D" id="3.40.50.300">
    <property type="entry name" value="P-loop containing nucleotide triphosphate hydrolases"/>
    <property type="match status" value="1"/>
</dbReference>
<dbReference type="PRINTS" id="PR00364">
    <property type="entry name" value="DISEASERSIST"/>
</dbReference>
<feature type="compositionally biased region" description="Pro residues" evidence="4">
    <location>
        <begin position="263"/>
        <end position="272"/>
    </location>
</feature>
<dbReference type="Pfam" id="PF03704">
    <property type="entry name" value="BTAD"/>
    <property type="match status" value="1"/>
</dbReference>
<dbReference type="SMART" id="SM00862">
    <property type="entry name" value="Trans_reg_C"/>
    <property type="match status" value="1"/>
</dbReference>
<dbReference type="Pfam" id="PF25872">
    <property type="entry name" value="HTH_77"/>
    <property type="match status" value="1"/>
</dbReference>
<dbReference type="SUPFAM" id="SSF48452">
    <property type="entry name" value="TPR-like"/>
    <property type="match status" value="1"/>
</dbReference>
<evidence type="ECO:0000256" key="1">
    <source>
        <dbReference type="ARBA" id="ARBA00005820"/>
    </source>
</evidence>
<dbReference type="Pfam" id="PF00486">
    <property type="entry name" value="Trans_reg_C"/>
    <property type="match status" value="1"/>
</dbReference>
<comment type="similarity">
    <text evidence="1">Belongs to the AfsR/DnrI/RedD regulatory family.</text>
</comment>
<evidence type="ECO:0000259" key="5">
    <source>
        <dbReference type="PROSITE" id="PS51755"/>
    </source>
</evidence>
<dbReference type="AlphaFoldDB" id="A0A7K3W751"/>
<dbReference type="InterPro" id="IPR036388">
    <property type="entry name" value="WH-like_DNA-bd_sf"/>
</dbReference>
<comment type="caution">
    <text evidence="6">The sequence shown here is derived from an EMBL/GenBank/DDBJ whole genome shotgun (WGS) entry which is preliminary data.</text>
</comment>
<proteinExistence type="inferred from homology"/>
<dbReference type="GO" id="GO:0016887">
    <property type="term" value="F:ATP hydrolysis activity"/>
    <property type="evidence" value="ECO:0007669"/>
    <property type="project" value="InterPro"/>
</dbReference>